<gene>
    <name evidence="2" type="ORF">HNR25_000294</name>
</gene>
<accession>A0A841E5W8</accession>
<organism evidence="2 3">
    <name type="scientific">Streptomonospora salina</name>
    <dbReference type="NCBI Taxonomy" id="104205"/>
    <lineage>
        <taxon>Bacteria</taxon>
        <taxon>Bacillati</taxon>
        <taxon>Actinomycetota</taxon>
        <taxon>Actinomycetes</taxon>
        <taxon>Streptosporangiales</taxon>
        <taxon>Nocardiopsidaceae</taxon>
        <taxon>Streptomonospora</taxon>
    </lineage>
</organism>
<keyword evidence="3" id="KW-1185">Reference proteome</keyword>
<dbReference type="AlphaFoldDB" id="A0A841E5W8"/>
<sequence length="55" mass="5905">MTDPVFATRSEAESALFRIQEGLGGMPPGEYEEAYSTREGQGKVGTLDRSPTGAR</sequence>
<feature type="region of interest" description="Disordered" evidence="1">
    <location>
        <begin position="21"/>
        <end position="55"/>
    </location>
</feature>
<proteinExistence type="predicted"/>
<dbReference type="RefSeq" id="WP_184632762.1">
    <property type="nucleotide sequence ID" value="NZ_BAABKT010000006.1"/>
</dbReference>
<dbReference type="Proteomes" id="UP000578077">
    <property type="component" value="Unassembled WGS sequence"/>
</dbReference>
<comment type="caution">
    <text evidence="2">The sequence shown here is derived from an EMBL/GenBank/DDBJ whole genome shotgun (WGS) entry which is preliminary data.</text>
</comment>
<evidence type="ECO:0000313" key="3">
    <source>
        <dbReference type="Proteomes" id="UP000578077"/>
    </source>
</evidence>
<name>A0A841E5W8_9ACTN</name>
<evidence type="ECO:0000313" key="2">
    <source>
        <dbReference type="EMBL" id="MBB5996543.1"/>
    </source>
</evidence>
<dbReference type="EMBL" id="JACHLY010000001">
    <property type="protein sequence ID" value="MBB5996543.1"/>
    <property type="molecule type" value="Genomic_DNA"/>
</dbReference>
<protein>
    <submittedName>
        <fullName evidence="2">Uncharacterized protein</fullName>
    </submittedName>
</protein>
<reference evidence="2 3" key="1">
    <citation type="submission" date="2020-08" db="EMBL/GenBank/DDBJ databases">
        <title>Sequencing the genomes of 1000 actinobacteria strains.</title>
        <authorList>
            <person name="Klenk H.-P."/>
        </authorList>
    </citation>
    <scope>NUCLEOTIDE SEQUENCE [LARGE SCALE GENOMIC DNA]</scope>
    <source>
        <strain evidence="2 3">DSM 44593</strain>
    </source>
</reference>
<evidence type="ECO:0000256" key="1">
    <source>
        <dbReference type="SAM" id="MobiDB-lite"/>
    </source>
</evidence>